<name>A0A162JPP3_9PROT</name>
<dbReference type="EMBL" id="LPZR01000224">
    <property type="protein sequence ID" value="KYO49605.1"/>
    <property type="molecule type" value="Genomic_DNA"/>
</dbReference>
<comment type="function">
    <text evidence="9">Part of the tripartite ATP-independent periplasmic (TRAP) transport system.</text>
</comment>
<dbReference type="GO" id="GO:0022857">
    <property type="term" value="F:transmembrane transporter activity"/>
    <property type="evidence" value="ECO:0007669"/>
    <property type="project" value="UniProtKB-UniRule"/>
</dbReference>
<dbReference type="PANTHER" id="PTHR35011">
    <property type="entry name" value="2,3-DIKETO-L-GULONATE TRAP TRANSPORTER SMALL PERMEASE PROTEIN YIAM"/>
    <property type="match status" value="1"/>
</dbReference>
<evidence type="ECO:0000256" key="6">
    <source>
        <dbReference type="ARBA" id="ARBA00022989"/>
    </source>
</evidence>
<gene>
    <name evidence="12" type="ORF">AUP44_16620</name>
</gene>
<dbReference type="PANTHER" id="PTHR35011:SF10">
    <property type="entry name" value="TRAP TRANSPORTER SMALL PERMEASE PROTEIN"/>
    <property type="match status" value="1"/>
</dbReference>
<proteinExistence type="inferred from homology"/>
<dbReference type="RefSeq" id="WP_062770060.1">
    <property type="nucleotide sequence ID" value="NZ_CP121043.1"/>
</dbReference>
<dbReference type="InterPro" id="IPR055348">
    <property type="entry name" value="DctQ"/>
</dbReference>
<evidence type="ECO:0000256" key="4">
    <source>
        <dbReference type="ARBA" id="ARBA00022519"/>
    </source>
</evidence>
<keyword evidence="5 9" id="KW-0812">Transmembrane</keyword>
<keyword evidence="3" id="KW-1003">Cell membrane</keyword>
<evidence type="ECO:0000256" key="9">
    <source>
        <dbReference type="RuleBase" id="RU369079"/>
    </source>
</evidence>
<evidence type="ECO:0000313" key="13">
    <source>
        <dbReference type="Proteomes" id="UP000075787"/>
    </source>
</evidence>
<sequence length="200" mass="21342">MRLIDRAVSHLETLLDGAAMAALILMMVLTVADAGGRYLFASPVTAAYEITEFYLMMAVVFFGLAGTERVDGHVRVDILLNLMPVRLRLGLDVIYMIAAALLFGAIAWKAGDTAWMNFKANRWTGGAMPLPTAPSWALVAIGSAVLALRLALRGAMLVPHVVDGRMPVLPHDAPADEAMPQAPADAGPTMPAADHLPRTN</sequence>
<dbReference type="Pfam" id="PF04290">
    <property type="entry name" value="DctQ"/>
    <property type="match status" value="1"/>
</dbReference>
<dbReference type="GO" id="GO:0005886">
    <property type="term" value="C:plasma membrane"/>
    <property type="evidence" value="ECO:0007669"/>
    <property type="project" value="UniProtKB-SubCell"/>
</dbReference>
<evidence type="ECO:0000256" key="8">
    <source>
        <dbReference type="ARBA" id="ARBA00038436"/>
    </source>
</evidence>
<dbReference type="GO" id="GO:0015740">
    <property type="term" value="P:C4-dicarboxylate transport"/>
    <property type="evidence" value="ECO:0007669"/>
    <property type="project" value="TreeGrafter"/>
</dbReference>
<feature type="transmembrane region" description="Helical" evidence="9">
    <location>
        <begin position="46"/>
        <end position="66"/>
    </location>
</feature>
<evidence type="ECO:0000259" key="11">
    <source>
        <dbReference type="Pfam" id="PF04290"/>
    </source>
</evidence>
<keyword evidence="4 9" id="KW-0997">Cell inner membrane</keyword>
<comment type="subunit">
    <text evidence="9">The complex comprises the extracytoplasmic solute receptor protein and the two transmembrane proteins.</text>
</comment>
<protein>
    <recommendedName>
        <fullName evidence="9">TRAP transporter small permease protein</fullName>
    </recommendedName>
</protein>
<evidence type="ECO:0000256" key="10">
    <source>
        <dbReference type="SAM" id="MobiDB-lite"/>
    </source>
</evidence>
<dbReference type="AlphaFoldDB" id="A0A162JPP3"/>
<evidence type="ECO:0000256" key="2">
    <source>
        <dbReference type="ARBA" id="ARBA00022448"/>
    </source>
</evidence>
<comment type="subcellular location">
    <subcellularLocation>
        <location evidence="1 9">Cell inner membrane</location>
        <topology evidence="1 9">Multi-pass membrane protein</topology>
    </subcellularLocation>
</comment>
<evidence type="ECO:0000256" key="1">
    <source>
        <dbReference type="ARBA" id="ARBA00004429"/>
    </source>
</evidence>
<comment type="caution">
    <text evidence="9">Lacks conserved residue(s) required for the propagation of feature annotation.</text>
</comment>
<feature type="region of interest" description="Disordered" evidence="10">
    <location>
        <begin position="172"/>
        <end position="200"/>
    </location>
</feature>
<evidence type="ECO:0000256" key="3">
    <source>
        <dbReference type="ARBA" id="ARBA00022475"/>
    </source>
</evidence>
<accession>A0A162JPP3</accession>
<feature type="transmembrane region" description="Helical" evidence="9">
    <location>
        <begin position="133"/>
        <end position="152"/>
    </location>
</feature>
<reference evidence="12 13" key="1">
    <citation type="submission" date="2015-12" db="EMBL/GenBank/DDBJ databases">
        <title>Genome sequence of Tistrella mobilis MCCC 1A02139.</title>
        <authorList>
            <person name="Lu L."/>
            <person name="Lai Q."/>
            <person name="Shao Z."/>
            <person name="Qian P."/>
        </authorList>
    </citation>
    <scope>NUCLEOTIDE SEQUENCE [LARGE SCALE GENOMIC DNA]</scope>
    <source>
        <strain evidence="12 13">MCCC 1A02139</strain>
    </source>
</reference>
<evidence type="ECO:0000313" key="12">
    <source>
        <dbReference type="EMBL" id="KYO49605.1"/>
    </source>
</evidence>
<feature type="transmembrane region" description="Helical" evidence="9">
    <location>
        <begin position="87"/>
        <end position="108"/>
    </location>
</feature>
<feature type="domain" description="Tripartite ATP-independent periplasmic transporters DctQ component" evidence="11">
    <location>
        <begin position="26"/>
        <end position="152"/>
    </location>
</feature>
<keyword evidence="6 9" id="KW-1133">Transmembrane helix</keyword>
<comment type="caution">
    <text evidence="12">The sequence shown here is derived from an EMBL/GenBank/DDBJ whole genome shotgun (WGS) entry which is preliminary data.</text>
</comment>
<keyword evidence="7 9" id="KW-0472">Membrane</keyword>
<evidence type="ECO:0000256" key="5">
    <source>
        <dbReference type="ARBA" id="ARBA00022692"/>
    </source>
</evidence>
<keyword evidence="2 9" id="KW-0813">Transport</keyword>
<dbReference type="OrthoDB" id="6160477at2"/>
<dbReference type="GeneID" id="97239557"/>
<evidence type="ECO:0000256" key="7">
    <source>
        <dbReference type="ARBA" id="ARBA00023136"/>
    </source>
</evidence>
<comment type="similarity">
    <text evidence="8 9">Belongs to the TRAP transporter small permease family.</text>
</comment>
<dbReference type="Proteomes" id="UP000075787">
    <property type="component" value="Unassembled WGS sequence"/>
</dbReference>
<dbReference type="InterPro" id="IPR007387">
    <property type="entry name" value="TRAP_DctQ"/>
</dbReference>
<organism evidence="12 13">
    <name type="scientific">Tistrella mobilis</name>
    <dbReference type="NCBI Taxonomy" id="171437"/>
    <lineage>
        <taxon>Bacteria</taxon>
        <taxon>Pseudomonadati</taxon>
        <taxon>Pseudomonadota</taxon>
        <taxon>Alphaproteobacteria</taxon>
        <taxon>Geminicoccales</taxon>
        <taxon>Geminicoccaceae</taxon>
        <taxon>Tistrella</taxon>
    </lineage>
</organism>